<evidence type="ECO:0000256" key="4">
    <source>
        <dbReference type="SAM" id="Phobius"/>
    </source>
</evidence>
<dbReference type="InterPro" id="IPR029069">
    <property type="entry name" value="HotDog_dom_sf"/>
</dbReference>
<dbReference type="CDD" id="cd00586">
    <property type="entry name" value="4HBT"/>
    <property type="match status" value="1"/>
</dbReference>
<dbReference type="Pfam" id="PF13279">
    <property type="entry name" value="4HBT_2"/>
    <property type="match status" value="1"/>
</dbReference>
<sequence>MTMESEEVSVVKTCFTTRIDLDCPGTTFMRFSSVQNVIASLFLPAEPDEMDGDAETTGRLGGQTMEMACYVLLGFLLFLLFLHSAFELHYFLRMFLCVFVARCKRRVGILSPTSVYGMCITTDIDTLLYHMNNARYLRELDFARVDFYERSGLYRKIREKGGAVVQGAATIRYRRFLRPFTLFRITSKIVYWDEKSVFMEHRFITPKDGFVRAIAICRQRVIKANAEDVMRELILAGEDTGKKCASPTPGGSPSGPVPNGNPAVMEAGVVQRPPVPLEIAKWIECNDISSANLRNGC</sequence>
<dbReference type="InterPro" id="IPR051490">
    <property type="entry name" value="THEM6_lcsJ_thioesterase"/>
</dbReference>
<dbReference type="OrthoDB" id="265761at2759"/>
<dbReference type="Proteomes" id="UP000792457">
    <property type="component" value="Unassembled WGS sequence"/>
</dbReference>
<keyword evidence="4" id="KW-0812">Transmembrane</keyword>
<dbReference type="SUPFAM" id="SSF54637">
    <property type="entry name" value="Thioesterase/thiol ester dehydrase-isomerase"/>
    <property type="match status" value="1"/>
</dbReference>
<dbReference type="PANTHER" id="PTHR12475:SF11">
    <property type="entry name" value="PROTEIN THEM6"/>
    <property type="match status" value="1"/>
</dbReference>
<evidence type="ECO:0000313" key="6">
    <source>
        <dbReference type="Proteomes" id="UP000792457"/>
    </source>
</evidence>
<protein>
    <recommendedName>
        <fullName evidence="2">Protein THEM6</fullName>
    </recommendedName>
</protein>
<evidence type="ECO:0000256" key="2">
    <source>
        <dbReference type="ARBA" id="ARBA00041112"/>
    </source>
</evidence>
<proteinExistence type="inferred from homology"/>
<reference evidence="5" key="2">
    <citation type="submission" date="2017-10" db="EMBL/GenBank/DDBJ databases">
        <title>Ladona fulva Genome sequencing and assembly.</title>
        <authorList>
            <person name="Murali S."/>
            <person name="Richards S."/>
            <person name="Bandaranaike D."/>
            <person name="Bellair M."/>
            <person name="Blankenburg K."/>
            <person name="Chao H."/>
            <person name="Dinh H."/>
            <person name="Doddapaneni H."/>
            <person name="Dugan-Rocha S."/>
            <person name="Elkadiri S."/>
            <person name="Gnanaolivu R."/>
            <person name="Hernandez B."/>
            <person name="Skinner E."/>
            <person name="Javaid M."/>
            <person name="Lee S."/>
            <person name="Li M."/>
            <person name="Ming W."/>
            <person name="Munidasa M."/>
            <person name="Muniz J."/>
            <person name="Nguyen L."/>
            <person name="Hughes D."/>
            <person name="Osuji N."/>
            <person name="Pu L.-L."/>
            <person name="Puazo M."/>
            <person name="Qu C."/>
            <person name="Quiroz J."/>
            <person name="Raj R."/>
            <person name="Weissenberger G."/>
            <person name="Xin Y."/>
            <person name="Zou X."/>
            <person name="Han Y."/>
            <person name="Worley K."/>
            <person name="Muzny D."/>
            <person name="Gibbs R."/>
        </authorList>
    </citation>
    <scope>NUCLEOTIDE SEQUENCE</scope>
    <source>
        <strain evidence="5">Sampled in the wild</strain>
    </source>
</reference>
<keyword evidence="6" id="KW-1185">Reference proteome</keyword>
<keyword evidence="4" id="KW-0472">Membrane</keyword>
<feature type="region of interest" description="Disordered" evidence="3">
    <location>
        <begin position="241"/>
        <end position="264"/>
    </location>
</feature>
<feature type="transmembrane region" description="Helical" evidence="4">
    <location>
        <begin position="69"/>
        <end position="92"/>
    </location>
</feature>
<dbReference type="EMBL" id="KZ308489">
    <property type="protein sequence ID" value="KAG8230463.1"/>
    <property type="molecule type" value="Genomic_DNA"/>
</dbReference>
<evidence type="ECO:0000256" key="1">
    <source>
        <dbReference type="ARBA" id="ARBA00038228"/>
    </source>
</evidence>
<evidence type="ECO:0000313" key="5">
    <source>
        <dbReference type="EMBL" id="KAG8230463.1"/>
    </source>
</evidence>
<name>A0A8K0P2X5_LADFU</name>
<dbReference type="AlphaFoldDB" id="A0A8K0P2X5"/>
<comment type="similarity">
    <text evidence="1">Belongs to the THEM6 family.</text>
</comment>
<keyword evidence="4" id="KW-1133">Transmembrane helix</keyword>
<reference evidence="5" key="1">
    <citation type="submission" date="2013-04" db="EMBL/GenBank/DDBJ databases">
        <authorList>
            <person name="Qu J."/>
            <person name="Murali S.C."/>
            <person name="Bandaranaike D."/>
            <person name="Bellair M."/>
            <person name="Blankenburg K."/>
            <person name="Chao H."/>
            <person name="Dinh H."/>
            <person name="Doddapaneni H."/>
            <person name="Downs B."/>
            <person name="Dugan-Rocha S."/>
            <person name="Elkadiri S."/>
            <person name="Gnanaolivu R.D."/>
            <person name="Hernandez B."/>
            <person name="Javaid M."/>
            <person name="Jayaseelan J.C."/>
            <person name="Lee S."/>
            <person name="Li M."/>
            <person name="Ming W."/>
            <person name="Munidasa M."/>
            <person name="Muniz J."/>
            <person name="Nguyen L."/>
            <person name="Ongeri F."/>
            <person name="Osuji N."/>
            <person name="Pu L.-L."/>
            <person name="Puazo M."/>
            <person name="Qu C."/>
            <person name="Quiroz J."/>
            <person name="Raj R."/>
            <person name="Weissenberger G."/>
            <person name="Xin Y."/>
            <person name="Zou X."/>
            <person name="Han Y."/>
            <person name="Richards S."/>
            <person name="Worley K."/>
            <person name="Muzny D."/>
            <person name="Gibbs R."/>
        </authorList>
    </citation>
    <scope>NUCLEOTIDE SEQUENCE</scope>
    <source>
        <strain evidence="5">Sampled in the wild</strain>
    </source>
</reference>
<gene>
    <name evidence="5" type="ORF">J437_LFUL009952</name>
</gene>
<dbReference type="PANTHER" id="PTHR12475">
    <property type="match status" value="1"/>
</dbReference>
<organism evidence="5 6">
    <name type="scientific">Ladona fulva</name>
    <name type="common">Scarce chaser dragonfly</name>
    <name type="synonym">Libellula fulva</name>
    <dbReference type="NCBI Taxonomy" id="123851"/>
    <lineage>
        <taxon>Eukaryota</taxon>
        <taxon>Metazoa</taxon>
        <taxon>Ecdysozoa</taxon>
        <taxon>Arthropoda</taxon>
        <taxon>Hexapoda</taxon>
        <taxon>Insecta</taxon>
        <taxon>Pterygota</taxon>
        <taxon>Palaeoptera</taxon>
        <taxon>Odonata</taxon>
        <taxon>Epiprocta</taxon>
        <taxon>Anisoptera</taxon>
        <taxon>Libelluloidea</taxon>
        <taxon>Libellulidae</taxon>
        <taxon>Ladona</taxon>
    </lineage>
</organism>
<comment type="caution">
    <text evidence="5">The sequence shown here is derived from an EMBL/GenBank/DDBJ whole genome shotgun (WGS) entry which is preliminary data.</text>
</comment>
<accession>A0A8K0P2X5</accession>
<evidence type="ECO:0000256" key="3">
    <source>
        <dbReference type="SAM" id="MobiDB-lite"/>
    </source>
</evidence>
<dbReference type="Gene3D" id="3.10.129.10">
    <property type="entry name" value="Hotdog Thioesterase"/>
    <property type="match status" value="1"/>
</dbReference>